<feature type="compositionally biased region" description="Low complexity" evidence="1">
    <location>
        <begin position="732"/>
        <end position="743"/>
    </location>
</feature>
<feature type="compositionally biased region" description="Basic and acidic residues" evidence="1">
    <location>
        <begin position="645"/>
        <end position="666"/>
    </location>
</feature>
<protein>
    <recommendedName>
        <fullName evidence="4">Altered inheritance of mitochondria protein 21</fullName>
    </recommendedName>
</protein>
<dbReference type="RefSeq" id="XP_038791804.1">
    <property type="nucleotide sequence ID" value="XM_038925948.1"/>
</dbReference>
<evidence type="ECO:0008006" key="4">
    <source>
        <dbReference type="Google" id="ProtNLM"/>
    </source>
</evidence>
<dbReference type="GeneID" id="62199126"/>
<accession>A0A8H7EKX3</accession>
<feature type="region of interest" description="Disordered" evidence="1">
    <location>
        <begin position="365"/>
        <end position="811"/>
    </location>
</feature>
<feature type="non-terminal residue" evidence="2">
    <location>
        <position position="1"/>
    </location>
</feature>
<dbReference type="Proteomes" id="UP000596902">
    <property type="component" value="Unassembled WGS sequence"/>
</dbReference>
<feature type="region of interest" description="Disordered" evidence="1">
    <location>
        <begin position="917"/>
        <end position="1076"/>
    </location>
</feature>
<feature type="compositionally biased region" description="Basic residues" evidence="1">
    <location>
        <begin position="286"/>
        <end position="295"/>
    </location>
</feature>
<feature type="compositionally biased region" description="Basic and acidic residues" evidence="1">
    <location>
        <begin position="487"/>
        <end position="497"/>
    </location>
</feature>
<sequence length="1076" mass="116035">ARFLCSTDRTAHHTLLNSSIQCSGSVTDIQRRVVSPTPTPHLPTRATDSETMSAPPTIPPRPTRAQNSSSPAPGTHMDVPKIPPRPKRGVERSVSPAGDRYARSPLNDPTYVHGGPPREGGRLSTDLPSRPPSVSMPSLGEEGNEYASFEDLSKTLTSENQGGSPQHMKNVAGDLPLHAPTASVPSSTAKSRIQAVTRTDSQTAAAAGFGSQLSVDDKVSQAKSGRSGSSAGSRPSSLYNDKDEHGIPEIGVQVPMFRNAGDVQAPSPSPYAQQPGTQGVGFHQKAGGRHHGRTKSGREIFHGPPGSYGMHGHGKISTDDFEQKWYEKHPEDLKREKAGEYGPHIQENRKDYHWRADNLEKLVHTRSQDVGMGTSRDAVSTPDEQIGYRATEEYASRMASPRPQSSGRPASIKGGYVDSPLRNEAGQEVNDKGEVIHIDPPAHRASKVHGGGYDPPTEDLGPEGGNTSEKGGWVTERGYGTPILASDELKKHPDAEWRQPAVSPELERHGNEYTLNEDGNPQYVTKQRTHSRSSSRNNSTQQQRVISSPAQFDRGGTPLESHKEYEPLFPEDEEDNKKPKSQVDKLKRPSVARHHFPSQDVWEDTPGSLQLETTVDTPQEAEEPRTAGANDNVSPAKVFEDPNIEEQRKNQINKEDQKSFLPEHTRQFAAENKLLGKVRDDTPGRPGMQQRFPSQDIWEDAPSHNYLETTVSTPQMEDSNEYAEDSPIDQKPQVPARPSVPARPAKREASGDDKKAPIIPDRPKPQIPARPGKPSTGSSEKVPTVESQAGENNASQPKAKPPVPARPAGSKIAALQAGFLKDLNSKLGLGPHAPPKVKEPEEEEEAEKETAPLPDARKGRAKGPQRRKPAASPSPAAAATITAEVAVPRQSLSFGPVTAIWTFGEDGSLDVPAAKMAAQIQHSLSASTKTDQPAITEGEVDQPVSAESEEPQLTQSTSKDGSEPGPELETVEKAPSTLEQAASQVSETLSSVTSKISSALQPEEPLVAETVPGSSDAPGAFPESGSNINNENDVKDAPLVQKQTEDKPISAPTEERKTSETTTQKEDEGFSQTFAG</sequence>
<dbReference type="InterPro" id="IPR021582">
    <property type="entry name" value="Aim21"/>
</dbReference>
<evidence type="ECO:0000313" key="3">
    <source>
        <dbReference type="Proteomes" id="UP000596902"/>
    </source>
</evidence>
<feature type="compositionally biased region" description="Low complexity" evidence="1">
    <location>
        <begin position="224"/>
        <end position="237"/>
    </location>
</feature>
<feature type="compositionally biased region" description="Low complexity" evidence="1">
    <location>
        <begin position="534"/>
        <end position="544"/>
    </location>
</feature>
<feature type="compositionally biased region" description="Polar residues" evidence="1">
    <location>
        <begin position="154"/>
        <end position="164"/>
    </location>
</feature>
<name>A0A8H7EKX3_9PLEO</name>
<feature type="compositionally biased region" description="Low complexity" evidence="1">
    <location>
        <begin position="870"/>
        <end position="880"/>
    </location>
</feature>
<feature type="compositionally biased region" description="Polar residues" evidence="1">
    <location>
        <begin position="607"/>
        <end position="617"/>
    </location>
</feature>
<dbReference type="EMBL" id="JAAABM010000001">
    <property type="protein sequence ID" value="KAF7681925.1"/>
    <property type="molecule type" value="Genomic_DNA"/>
</dbReference>
<feature type="compositionally biased region" description="Low complexity" evidence="1">
    <location>
        <begin position="264"/>
        <end position="275"/>
    </location>
</feature>
<feature type="compositionally biased region" description="Basic residues" evidence="1">
    <location>
        <begin position="859"/>
        <end position="869"/>
    </location>
</feature>
<comment type="caution">
    <text evidence="2">The sequence shown here is derived from an EMBL/GenBank/DDBJ whole genome shotgun (WGS) entry which is preliminary data.</text>
</comment>
<reference evidence="2" key="2">
    <citation type="submission" date="2020-08" db="EMBL/GenBank/DDBJ databases">
        <title>Draft Genome Sequence of Cumin Blight Pathogen Alternaria burnsii.</title>
        <authorList>
            <person name="Feng Z."/>
        </authorList>
    </citation>
    <scope>NUCLEOTIDE SEQUENCE</scope>
    <source>
        <strain evidence="2">CBS107.38</strain>
    </source>
</reference>
<feature type="compositionally biased region" description="Polar residues" evidence="1">
    <location>
        <begin position="513"/>
        <end position="526"/>
    </location>
</feature>
<feature type="compositionally biased region" description="Basic and acidic residues" evidence="1">
    <location>
        <begin position="575"/>
        <end position="587"/>
    </location>
</feature>
<gene>
    <name evidence="2" type="ORF">GT037_000901</name>
</gene>
<feature type="compositionally biased region" description="Acidic residues" evidence="1">
    <location>
        <begin position="718"/>
        <end position="727"/>
    </location>
</feature>
<feature type="region of interest" description="Disordered" evidence="1">
    <location>
        <begin position="31"/>
        <end position="346"/>
    </location>
</feature>
<keyword evidence="3" id="KW-1185">Reference proteome</keyword>
<feature type="compositionally biased region" description="Polar residues" evidence="1">
    <location>
        <begin position="977"/>
        <end position="1000"/>
    </location>
</feature>
<feature type="compositionally biased region" description="Basic and acidic residues" evidence="1">
    <location>
        <begin position="745"/>
        <end position="764"/>
    </location>
</feature>
<feature type="compositionally biased region" description="Basic and acidic residues" evidence="1">
    <location>
        <begin position="316"/>
        <end position="339"/>
    </location>
</feature>
<organism evidence="2 3">
    <name type="scientific">Alternaria burnsii</name>
    <dbReference type="NCBI Taxonomy" id="1187904"/>
    <lineage>
        <taxon>Eukaryota</taxon>
        <taxon>Fungi</taxon>
        <taxon>Dikarya</taxon>
        <taxon>Ascomycota</taxon>
        <taxon>Pezizomycotina</taxon>
        <taxon>Dothideomycetes</taxon>
        <taxon>Pleosporomycetidae</taxon>
        <taxon>Pleosporales</taxon>
        <taxon>Pleosporineae</taxon>
        <taxon>Pleosporaceae</taxon>
        <taxon>Alternaria</taxon>
        <taxon>Alternaria sect. Alternaria</taxon>
    </lineage>
</organism>
<dbReference type="AlphaFoldDB" id="A0A8H7EKX3"/>
<reference evidence="2" key="1">
    <citation type="submission" date="2020-01" db="EMBL/GenBank/DDBJ databases">
        <authorList>
            <person name="Feng Z.H.Z."/>
        </authorList>
    </citation>
    <scope>NUCLEOTIDE SEQUENCE</scope>
    <source>
        <strain evidence="2">CBS107.38</strain>
    </source>
</reference>
<dbReference type="Pfam" id="PF11489">
    <property type="entry name" value="Aim21"/>
    <property type="match status" value="1"/>
</dbReference>
<feature type="compositionally biased region" description="Basic and acidic residues" evidence="1">
    <location>
        <begin position="429"/>
        <end position="442"/>
    </location>
</feature>
<feature type="compositionally biased region" description="Polar residues" evidence="1">
    <location>
        <begin position="920"/>
        <end position="933"/>
    </location>
</feature>
<feature type="compositionally biased region" description="Polar residues" evidence="1">
    <location>
        <begin position="183"/>
        <end position="204"/>
    </location>
</feature>
<evidence type="ECO:0000256" key="1">
    <source>
        <dbReference type="SAM" id="MobiDB-lite"/>
    </source>
</evidence>
<feature type="compositionally biased region" description="Basic and acidic residues" evidence="1">
    <location>
        <begin position="1043"/>
        <end position="1068"/>
    </location>
</feature>
<feature type="compositionally biased region" description="Polar residues" evidence="1">
    <location>
        <begin position="706"/>
        <end position="717"/>
    </location>
</feature>
<evidence type="ECO:0000313" key="2">
    <source>
        <dbReference type="EMBL" id="KAF7681925.1"/>
    </source>
</evidence>
<feature type="compositionally biased region" description="Polar residues" evidence="1">
    <location>
        <begin position="775"/>
        <end position="796"/>
    </location>
</feature>
<proteinExistence type="predicted"/>
<feature type="region of interest" description="Disordered" evidence="1">
    <location>
        <begin position="824"/>
        <end position="880"/>
    </location>
</feature>